<protein>
    <submittedName>
        <fullName evidence="2">DNA-deoxyinosine glycosylase</fullName>
        <ecNumber evidence="2">3.2.2.15</ecNumber>
    </submittedName>
</protein>
<dbReference type="InterPro" id="IPR036895">
    <property type="entry name" value="Uracil-DNA_glycosylase-like_sf"/>
</dbReference>
<dbReference type="CDD" id="cd10032">
    <property type="entry name" value="UDG-F6_HDG"/>
    <property type="match status" value="1"/>
</dbReference>
<dbReference type="AlphaFoldDB" id="A0AAJ1MMX2"/>
<feature type="domain" description="Uracil-DNA glycosylase-like" evidence="1">
    <location>
        <begin position="8"/>
        <end position="163"/>
    </location>
</feature>
<evidence type="ECO:0000313" key="3">
    <source>
        <dbReference type="Proteomes" id="UP001221217"/>
    </source>
</evidence>
<reference evidence="2 3" key="1">
    <citation type="submission" date="2022-12" db="EMBL/GenBank/DDBJ databases">
        <title>Metagenome assembled genome from gulf of manar.</title>
        <authorList>
            <person name="Kohli P."/>
            <person name="Pk S."/>
            <person name="Venkata Ramana C."/>
            <person name="Sasikala C."/>
        </authorList>
    </citation>
    <scope>NUCLEOTIDE SEQUENCE [LARGE SCALE GENOMIC DNA]</scope>
    <source>
        <strain evidence="2">JB008</strain>
    </source>
</reference>
<keyword evidence="2" id="KW-0326">Glycosidase</keyword>
<keyword evidence="2" id="KW-0378">Hydrolase</keyword>
<accession>A0AAJ1MMX2</accession>
<dbReference type="InterPro" id="IPR026353">
    <property type="entry name" value="Hypoxan-DNA_Glyclase"/>
</dbReference>
<dbReference type="EMBL" id="JAQQAL010000010">
    <property type="protein sequence ID" value="MDC7225799.1"/>
    <property type="molecule type" value="Genomic_DNA"/>
</dbReference>
<gene>
    <name evidence="2" type="ORF">PQJ61_03425</name>
</gene>
<dbReference type="NCBIfam" id="TIGR04274">
    <property type="entry name" value="hypoxanDNAglyco"/>
    <property type="match status" value="1"/>
</dbReference>
<dbReference type="SUPFAM" id="SSF52141">
    <property type="entry name" value="Uracil-DNA glycosylase-like"/>
    <property type="match status" value="1"/>
</dbReference>
<dbReference type="Pfam" id="PF03167">
    <property type="entry name" value="UDG"/>
    <property type="match status" value="1"/>
</dbReference>
<name>A0AAJ1MMX2_9SPIO</name>
<dbReference type="Proteomes" id="UP001221217">
    <property type="component" value="Unassembled WGS sequence"/>
</dbReference>
<organism evidence="2 3">
    <name type="scientific">Candidatus Thalassospirochaeta sargassi</name>
    <dbReference type="NCBI Taxonomy" id="3119039"/>
    <lineage>
        <taxon>Bacteria</taxon>
        <taxon>Pseudomonadati</taxon>
        <taxon>Spirochaetota</taxon>
        <taxon>Spirochaetia</taxon>
        <taxon>Spirochaetales</taxon>
        <taxon>Spirochaetaceae</taxon>
        <taxon>Candidatus Thalassospirochaeta</taxon>
    </lineage>
</organism>
<dbReference type="GO" id="GO:0033958">
    <property type="term" value="F:DNA-deoxyinosine glycosylase activity"/>
    <property type="evidence" value="ECO:0007669"/>
    <property type="project" value="UniProtKB-EC"/>
</dbReference>
<dbReference type="Gene3D" id="3.40.470.10">
    <property type="entry name" value="Uracil-DNA glycosylase-like domain"/>
    <property type="match status" value="1"/>
</dbReference>
<dbReference type="SMART" id="SM00986">
    <property type="entry name" value="UDG"/>
    <property type="match status" value="1"/>
</dbReference>
<dbReference type="InterPro" id="IPR005122">
    <property type="entry name" value="Uracil-DNA_glycosylase-like"/>
</dbReference>
<proteinExistence type="predicted"/>
<dbReference type="SMART" id="SM00987">
    <property type="entry name" value="UreE_C"/>
    <property type="match status" value="1"/>
</dbReference>
<dbReference type="EC" id="3.2.2.15" evidence="2"/>
<comment type="caution">
    <text evidence="2">The sequence shown here is derived from an EMBL/GenBank/DDBJ whole genome shotgun (WGS) entry which is preliminary data.</text>
</comment>
<evidence type="ECO:0000259" key="1">
    <source>
        <dbReference type="SMART" id="SM00986"/>
    </source>
</evidence>
<sequence length="166" mass="19057">MKLKKSLAPRIFYDSRVLILGSMPGEESLHRQEYYAYPQNQFWRLTAAVLEVPVPDDDYTERLTMLQCGRIALWDVIASCRREGSLDTNIREENPNTIPELLAEYPGIKAVFFNGQKAGESFRRSFGKDFFDQCGLFSAVLPSSSPANTSGFERKLESWMLIREYL</sequence>
<evidence type="ECO:0000313" key="2">
    <source>
        <dbReference type="EMBL" id="MDC7225799.1"/>
    </source>
</evidence>